<evidence type="ECO:0000313" key="1">
    <source>
        <dbReference type="EMBL" id="TDD37376.1"/>
    </source>
</evidence>
<proteinExistence type="predicted"/>
<dbReference type="EMBL" id="SMKW01000096">
    <property type="protein sequence ID" value="TDD37376.1"/>
    <property type="molecule type" value="Genomic_DNA"/>
</dbReference>
<dbReference type="OrthoDB" id="3577357at2"/>
<name>A0A4R4Y087_9PSEU</name>
<reference evidence="1 2" key="1">
    <citation type="submission" date="2019-03" db="EMBL/GenBank/DDBJ databases">
        <title>Draft genome sequences of novel Actinobacteria.</title>
        <authorList>
            <person name="Sahin N."/>
            <person name="Ay H."/>
            <person name="Saygin H."/>
        </authorList>
    </citation>
    <scope>NUCLEOTIDE SEQUENCE [LARGE SCALE GENOMIC DNA]</scope>
    <source>
        <strain evidence="1 2">7K502</strain>
    </source>
</reference>
<gene>
    <name evidence="1" type="ORF">E1288_40580</name>
</gene>
<dbReference type="AlphaFoldDB" id="A0A4R4Y087"/>
<evidence type="ECO:0000313" key="2">
    <source>
        <dbReference type="Proteomes" id="UP000294947"/>
    </source>
</evidence>
<accession>A0A4R4Y087</accession>
<protein>
    <submittedName>
        <fullName evidence="1">Uncharacterized protein</fullName>
    </submittedName>
</protein>
<comment type="caution">
    <text evidence="1">The sequence shown here is derived from an EMBL/GenBank/DDBJ whole genome shotgun (WGS) entry which is preliminary data.</text>
</comment>
<dbReference type="Proteomes" id="UP000294947">
    <property type="component" value="Unassembled WGS sequence"/>
</dbReference>
<organism evidence="1 2">
    <name type="scientific">Saccharopolyspora elongata</name>
    <dbReference type="NCBI Taxonomy" id="2530387"/>
    <lineage>
        <taxon>Bacteria</taxon>
        <taxon>Bacillati</taxon>
        <taxon>Actinomycetota</taxon>
        <taxon>Actinomycetes</taxon>
        <taxon>Pseudonocardiales</taxon>
        <taxon>Pseudonocardiaceae</taxon>
        <taxon>Saccharopolyspora</taxon>
    </lineage>
</organism>
<keyword evidence="2" id="KW-1185">Reference proteome</keyword>
<sequence length="102" mass="11213">MSDTEIALRGAERSLLLSAAEIVRLRYVHRGGDASLSQTAAGELANFFGAIARGHPALDEGDRKEAIALAHRVIDDDHPEHSRMWPTYRRPGRVTRIVPSGK</sequence>